<feature type="compositionally biased region" description="Low complexity" evidence="3">
    <location>
        <begin position="407"/>
        <end position="417"/>
    </location>
</feature>
<evidence type="ECO:0000313" key="5">
    <source>
        <dbReference type="EMBL" id="TBW21516.1"/>
    </source>
</evidence>
<evidence type="ECO:0000256" key="2">
    <source>
        <dbReference type="ARBA" id="ARBA00022598"/>
    </source>
</evidence>
<keyword evidence="6" id="KW-1185">Reference proteome</keyword>
<accession>A0A4Q9V182</accession>
<comment type="caution">
    <text evidence="5">The sequence shown here is derived from an EMBL/GenBank/DDBJ whole genome shotgun (WGS) entry which is preliminary data.</text>
</comment>
<organism evidence="5 6">
    <name type="scientific">Arcanobacterium bovis</name>
    <dbReference type="NCBI Taxonomy" id="2529275"/>
    <lineage>
        <taxon>Bacteria</taxon>
        <taxon>Bacillati</taxon>
        <taxon>Actinomycetota</taxon>
        <taxon>Actinomycetes</taxon>
        <taxon>Actinomycetales</taxon>
        <taxon>Actinomycetaceae</taxon>
        <taxon>Arcanobacterium</taxon>
    </lineage>
</organism>
<feature type="domain" description="AMP-dependent synthetase/ligase" evidence="4">
    <location>
        <begin position="91"/>
        <end position="258"/>
    </location>
</feature>
<comment type="similarity">
    <text evidence="1">Belongs to the ATP-dependent AMP-binding enzyme family.</text>
</comment>
<dbReference type="AlphaFoldDB" id="A0A4Q9V182"/>
<reference evidence="5 6" key="1">
    <citation type="submission" date="2019-02" db="EMBL/GenBank/DDBJ databases">
        <title>Arcanobacterium bovis sp. nov., isolated from the milk of a cow with mastitis.</title>
        <authorList>
            <person name="Sammra O."/>
            <person name="Foster G."/>
            <person name="Hassan A."/>
            <person name="Alssahen M."/>
            <person name="Laemmler C."/>
            <person name="Borowiak M."/>
            <person name="Malorny B."/>
            <person name="Abdulmawjood A."/>
        </authorList>
    </citation>
    <scope>NUCLEOTIDE SEQUENCE [LARGE SCALE GENOMIC DNA]</scope>
    <source>
        <strain evidence="5 6">C605018/01/1</strain>
    </source>
</reference>
<proteinExistence type="inferred from homology"/>
<dbReference type="Proteomes" id="UP000293036">
    <property type="component" value="Unassembled WGS sequence"/>
</dbReference>
<dbReference type="EMBL" id="SJDT01000004">
    <property type="protein sequence ID" value="TBW21516.1"/>
    <property type="molecule type" value="Genomic_DNA"/>
</dbReference>
<dbReference type="InterPro" id="IPR045851">
    <property type="entry name" value="AMP-bd_C_sf"/>
</dbReference>
<evidence type="ECO:0000256" key="3">
    <source>
        <dbReference type="SAM" id="MobiDB-lite"/>
    </source>
</evidence>
<dbReference type="Pfam" id="PF00501">
    <property type="entry name" value="AMP-binding"/>
    <property type="match status" value="1"/>
</dbReference>
<dbReference type="OrthoDB" id="9803968at2"/>
<name>A0A4Q9V182_9ACTO</name>
<dbReference type="PANTHER" id="PTHR43201:SF5">
    <property type="entry name" value="MEDIUM-CHAIN ACYL-COA LIGASE ACSF2, MITOCHONDRIAL"/>
    <property type="match status" value="1"/>
</dbReference>
<dbReference type="InterPro" id="IPR042099">
    <property type="entry name" value="ANL_N_sf"/>
</dbReference>
<gene>
    <name evidence="5" type="ORF">EZJ44_06130</name>
</gene>
<keyword evidence="2" id="KW-0436">Ligase</keyword>
<dbReference type="Gene3D" id="3.40.50.12780">
    <property type="entry name" value="N-terminal domain of ligase-like"/>
    <property type="match status" value="1"/>
</dbReference>
<dbReference type="PANTHER" id="PTHR43201">
    <property type="entry name" value="ACYL-COA SYNTHETASE"/>
    <property type="match status" value="1"/>
</dbReference>
<dbReference type="GO" id="GO:0031956">
    <property type="term" value="F:medium-chain fatty acid-CoA ligase activity"/>
    <property type="evidence" value="ECO:0007669"/>
    <property type="project" value="TreeGrafter"/>
</dbReference>
<evidence type="ECO:0000256" key="1">
    <source>
        <dbReference type="ARBA" id="ARBA00006432"/>
    </source>
</evidence>
<evidence type="ECO:0000259" key="4">
    <source>
        <dbReference type="Pfam" id="PF00501"/>
    </source>
</evidence>
<dbReference type="RefSeq" id="WP_131281354.1">
    <property type="nucleotide sequence ID" value="NZ_JBHSLR010000006.1"/>
</dbReference>
<dbReference type="GO" id="GO:0006631">
    <property type="term" value="P:fatty acid metabolic process"/>
    <property type="evidence" value="ECO:0007669"/>
    <property type="project" value="TreeGrafter"/>
</dbReference>
<dbReference type="SUPFAM" id="SSF56801">
    <property type="entry name" value="Acetyl-CoA synthetase-like"/>
    <property type="match status" value="1"/>
</dbReference>
<evidence type="ECO:0000313" key="6">
    <source>
        <dbReference type="Proteomes" id="UP000293036"/>
    </source>
</evidence>
<dbReference type="InterPro" id="IPR000873">
    <property type="entry name" value="AMP-dep_synth/lig_dom"/>
</dbReference>
<dbReference type="Gene3D" id="3.30.300.30">
    <property type="match status" value="1"/>
</dbReference>
<protein>
    <recommendedName>
        <fullName evidence="4">AMP-dependent synthetase/ligase domain-containing protein</fullName>
    </recommendedName>
</protein>
<feature type="region of interest" description="Disordered" evidence="3">
    <location>
        <begin position="400"/>
        <end position="448"/>
    </location>
</feature>
<sequence>MSIWKMPASHRESARHDDACQSSLPRIIEGGTGTAALERVSGAVESALAQRTNAQVPRPLFVVAPNTNREAAQKELSSLHIPRGAGVLLRTSGSTTGQGKIVALPWDTLLYSGEATHSFLGGAGTWINTLPLHHIAGFQTVVRSVAAGFVPLYVPIRSTHHEQIAPKWHNLAAQKCPNQRFYISLVPTQLLRLLDDAELLSVVARVVDAVVVGGAASSPGLLERARHAGLNVVTSYGMTETCGGCVYDGVAIGDTIVSLDDDARISLTGSVVGLGYLMPPDQSNLPAAQELPAGARRVHETADYGCWKADKLHVLGRIDDAVTTGGLTVIPQLIEEAIFDCTGIDAVVVGIPDPTWGECAVAVLKNDVSNTDLRGVLNEKLERGWTPKHIVTLENLFSRSQEDRNVSPPSASSQSTSPHDDALSHKVSSHHAWRESRSEWPQTSSGKIDRRKIRNEVIAYFAHIGDKPISDNAINDELATDSH</sequence>